<dbReference type="AlphaFoldDB" id="A0AAD5XZH4"/>
<keyword evidence="4" id="KW-1185">Reference proteome</keyword>
<evidence type="ECO:0000256" key="1">
    <source>
        <dbReference type="ARBA" id="ARBA00005607"/>
    </source>
</evidence>
<dbReference type="InterPro" id="IPR048696">
    <property type="entry name" value="SHQ1-like_CS"/>
</dbReference>
<evidence type="ECO:0000313" key="4">
    <source>
        <dbReference type="Proteomes" id="UP001211065"/>
    </source>
</evidence>
<organism evidence="3 4">
    <name type="scientific">Clydaea vesicula</name>
    <dbReference type="NCBI Taxonomy" id="447962"/>
    <lineage>
        <taxon>Eukaryota</taxon>
        <taxon>Fungi</taxon>
        <taxon>Fungi incertae sedis</taxon>
        <taxon>Chytridiomycota</taxon>
        <taxon>Chytridiomycota incertae sedis</taxon>
        <taxon>Chytridiomycetes</taxon>
        <taxon>Lobulomycetales</taxon>
        <taxon>Lobulomycetaceae</taxon>
        <taxon>Clydaea</taxon>
    </lineage>
</organism>
<dbReference type="Proteomes" id="UP001211065">
    <property type="component" value="Unassembled WGS sequence"/>
</dbReference>
<dbReference type="PROSITE" id="PS51203">
    <property type="entry name" value="CS"/>
    <property type="match status" value="1"/>
</dbReference>
<comment type="caution">
    <text evidence="3">The sequence shown here is derived from an EMBL/GenBank/DDBJ whole genome shotgun (WGS) entry which is preliminary data.</text>
</comment>
<protein>
    <submittedName>
        <fullName evidence="3">Hsp90 cochaperone shq1</fullName>
    </submittedName>
</protein>
<dbReference type="GO" id="GO:0000493">
    <property type="term" value="P:box H/ACA snoRNP assembly"/>
    <property type="evidence" value="ECO:0007669"/>
    <property type="project" value="InterPro"/>
</dbReference>
<dbReference type="PANTHER" id="PTHR12967:SF0">
    <property type="entry name" value="PROTEIN SHQ1 HOMOLOG"/>
    <property type="match status" value="1"/>
</dbReference>
<dbReference type="Pfam" id="PF21413">
    <property type="entry name" value="SHQ1-like_CS"/>
    <property type="match status" value="1"/>
</dbReference>
<reference evidence="3" key="1">
    <citation type="submission" date="2020-05" db="EMBL/GenBank/DDBJ databases">
        <title>Phylogenomic resolution of chytrid fungi.</title>
        <authorList>
            <person name="Stajich J.E."/>
            <person name="Amses K."/>
            <person name="Simmons R."/>
            <person name="Seto K."/>
            <person name="Myers J."/>
            <person name="Bonds A."/>
            <person name="Quandt C.A."/>
            <person name="Barry K."/>
            <person name="Liu P."/>
            <person name="Grigoriev I."/>
            <person name="Longcore J.E."/>
            <person name="James T.Y."/>
        </authorList>
    </citation>
    <scope>NUCLEOTIDE SEQUENCE</scope>
    <source>
        <strain evidence="3">JEL0476</strain>
    </source>
</reference>
<dbReference type="Pfam" id="PF04925">
    <property type="entry name" value="SHQ1"/>
    <property type="match status" value="1"/>
</dbReference>
<proteinExistence type="inferred from homology"/>
<name>A0AAD5XZH4_9FUNG</name>
<dbReference type="EMBL" id="JADGJW010000163">
    <property type="protein sequence ID" value="KAJ3222696.1"/>
    <property type="molecule type" value="Genomic_DNA"/>
</dbReference>
<gene>
    <name evidence="3" type="primary">SHQ1</name>
    <name evidence="3" type="ORF">HK099_002006</name>
</gene>
<accession>A0AAD5XZH4</accession>
<dbReference type="GO" id="GO:0005654">
    <property type="term" value="C:nucleoplasm"/>
    <property type="evidence" value="ECO:0007669"/>
    <property type="project" value="TreeGrafter"/>
</dbReference>
<comment type="similarity">
    <text evidence="1">Belongs to the SHQ1 family.</text>
</comment>
<sequence length="396" mass="46419">MLTPTFTLSQSEEFIILSCKCPFLKTQEIDISIQNQNIKLLAKPYFLNLTLNNKLVEESENNCTTYDISTGLLTCKIEKFHKIHFEDLDLLTNLLVKKDKNLPFKPMIQVIEPTSADSTSLDDELDDAEGVLDIENLDSSTNESRIEFKCKMENLKFNDDHYISDFVNDGDIKELIKYKTDFQKMLKIKQEDPSKFEFTFDQNENNMMMNLNNRDYIVDHPKILYLGVVDILFSYCYNKRINEGDSNVESSWNLVKLSSTLCCFQTFETVRDVALSFYRRSLTYPLYRNYELCSKIQKDVVILLKLGKKPILRAFLEIKNIFAGDEVFSFVNRLWIDDYCCWLQKSKNKFYFELGSELNHLKIEKSDMKEFQLEELEELARESLDENGNPESSMQE</sequence>
<evidence type="ECO:0000313" key="3">
    <source>
        <dbReference type="EMBL" id="KAJ3222696.1"/>
    </source>
</evidence>
<dbReference type="InterPro" id="IPR007009">
    <property type="entry name" value="Shq1_C"/>
</dbReference>
<dbReference type="InterPro" id="IPR007052">
    <property type="entry name" value="CS_dom"/>
</dbReference>
<dbReference type="GO" id="GO:0005737">
    <property type="term" value="C:cytoplasm"/>
    <property type="evidence" value="ECO:0007669"/>
    <property type="project" value="TreeGrafter"/>
</dbReference>
<dbReference type="GO" id="GO:0051082">
    <property type="term" value="F:unfolded protein binding"/>
    <property type="evidence" value="ECO:0007669"/>
    <property type="project" value="TreeGrafter"/>
</dbReference>
<feature type="domain" description="CS" evidence="2">
    <location>
        <begin position="1"/>
        <end position="89"/>
    </location>
</feature>
<dbReference type="PANTHER" id="PTHR12967">
    <property type="entry name" value="PROTEIN SHQ1 HOMOLOG"/>
    <property type="match status" value="1"/>
</dbReference>
<dbReference type="Gene3D" id="2.60.40.790">
    <property type="match status" value="1"/>
</dbReference>
<dbReference type="InterPro" id="IPR008978">
    <property type="entry name" value="HSP20-like_chaperone"/>
</dbReference>
<evidence type="ECO:0000259" key="2">
    <source>
        <dbReference type="PROSITE" id="PS51203"/>
    </source>
</evidence>
<dbReference type="InterPro" id="IPR039742">
    <property type="entry name" value="Shq1"/>
</dbReference>